<name>A0AAE1Y5X7_9LAMI</name>
<proteinExistence type="predicted"/>
<evidence type="ECO:0000313" key="3">
    <source>
        <dbReference type="Proteomes" id="UP001293254"/>
    </source>
</evidence>
<keyword evidence="3" id="KW-1185">Reference proteome</keyword>
<reference evidence="2" key="2">
    <citation type="journal article" date="2024" name="Plant">
        <title>Genomic evolution and insights into agronomic trait innovations of Sesamum species.</title>
        <authorList>
            <person name="Miao H."/>
            <person name="Wang L."/>
            <person name="Qu L."/>
            <person name="Liu H."/>
            <person name="Sun Y."/>
            <person name="Le M."/>
            <person name="Wang Q."/>
            <person name="Wei S."/>
            <person name="Zheng Y."/>
            <person name="Lin W."/>
            <person name="Duan Y."/>
            <person name="Cao H."/>
            <person name="Xiong S."/>
            <person name="Wang X."/>
            <person name="Wei L."/>
            <person name="Li C."/>
            <person name="Ma Q."/>
            <person name="Ju M."/>
            <person name="Zhao R."/>
            <person name="Li G."/>
            <person name="Mu C."/>
            <person name="Tian Q."/>
            <person name="Mei H."/>
            <person name="Zhang T."/>
            <person name="Gao T."/>
            <person name="Zhang H."/>
        </authorList>
    </citation>
    <scope>NUCLEOTIDE SEQUENCE</scope>
    <source>
        <strain evidence="2">3651</strain>
    </source>
</reference>
<gene>
    <name evidence="2" type="ORF">Salat_1596100</name>
</gene>
<protein>
    <submittedName>
        <fullName evidence="2">Uncharacterized protein</fullName>
    </submittedName>
</protein>
<dbReference type="AlphaFoldDB" id="A0AAE1Y5X7"/>
<feature type="compositionally biased region" description="Polar residues" evidence="1">
    <location>
        <begin position="125"/>
        <end position="138"/>
    </location>
</feature>
<feature type="region of interest" description="Disordered" evidence="1">
    <location>
        <begin position="32"/>
        <end position="156"/>
    </location>
</feature>
<sequence>MITRLPRYIKPLTCEGNQAHFPLELGPQCIGPISAQHTHGSPSLHQARHPNVVPPSPPNEAKTDPPLSNTPSLTTEPKNPGPTSTNRSPQTLRPQINQPNTPTQVTASSPKSSPTPPSGSSDQSQDQVAFNIETSQLISVPIPFAPGQKTPTPKRK</sequence>
<evidence type="ECO:0000256" key="1">
    <source>
        <dbReference type="SAM" id="MobiDB-lite"/>
    </source>
</evidence>
<accession>A0AAE1Y5X7</accession>
<organism evidence="2 3">
    <name type="scientific">Sesamum alatum</name>
    <dbReference type="NCBI Taxonomy" id="300844"/>
    <lineage>
        <taxon>Eukaryota</taxon>
        <taxon>Viridiplantae</taxon>
        <taxon>Streptophyta</taxon>
        <taxon>Embryophyta</taxon>
        <taxon>Tracheophyta</taxon>
        <taxon>Spermatophyta</taxon>
        <taxon>Magnoliopsida</taxon>
        <taxon>eudicotyledons</taxon>
        <taxon>Gunneridae</taxon>
        <taxon>Pentapetalae</taxon>
        <taxon>asterids</taxon>
        <taxon>lamiids</taxon>
        <taxon>Lamiales</taxon>
        <taxon>Pedaliaceae</taxon>
        <taxon>Sesamum</taxon>
    </lineage>
</organism>
<comment type="caution">
    <text evidence="2">The sequence shown here is derived from an EMBL/GenBank/DDBJ whole genome shotgun (WGS) entry which is preliminary data.</text>
</comment>
<feature type="compositionally biased region" description="Polar residues" evidence="1">
    <location>
        <begin position="35"/>
        <end position="44"/>
    </location>
</feature>
<dbReference type="Proteomes" id="UP001293254">
    <property type="component" value="Unassembled WGS sequence"/>
</dbReference>
<reference evidence="2" key="1">
    <citation type="submission" date="2020-06" db="EMBL/GenBank/DDBJ databases">
        <authorList>
            <person name="Li T."/>
            <person name="Hu X."/>
            <person name="Zhang T."/>
            <person name="Song X."/>
            <person name="Zhang H."/>
            <person name="Dai N."/>
            <person name="Sheng W."/>
            <person name="Hou X."/>
            <person name="Wei L."/>
        </authorList>
    </citation>
    <scope>NUCLEOTIDE SEQUENCE</scope>
    <source>
        <strain evidence="2">3651</strain>
        <tissue evidence="2">Leaf</tissue>
    </source>
</reference>
<dbReference type="EMBL" id="JACGWO010000006">
    <property type="protein sequence ID" value="KAK4424027.1"/>
    <property type="molecule type" value="Genomic_DNA"/>
</dbReference>
<evidence type="ECO:0000313" key="2">
    <source>
        <dbReference type="EMBL" id="KAK4424027.1"/>
    </source>
</evidence>
<feature type="compositionally biased region" description="Polar residues" evidence="1">
    <location>
        <begin position="66"/>
        <end position="107"/>
    </location>
</feature>
<feature type="compositionally biased region" description="Low complexity" evidence="1">
    <location>
        <begin position="108"/>
        <end position="124"/>
    </location>
</feature>